<keyword evidence="5" id="KW-0645">Protease</keyword>
<evidence type="ECO:0000256" key="2">
    <source>
        <dbReference type="ARBA" id="ARBA00001947"/>
    </source>
</evidence>
<dbReference type="EC" id="3.4.24.75" evidence="4"/>
<comment type="similarity">
    <text evidence="3">Belongs to the peptidase M23B family.</text>
</comment>
<dbReference type="RefSeq" id="WP_061853759.1">
    <property type="nucleotide sequence ID" value="NZ_LUGM01000002.1"/>
</dbReference>
<dbReference type="CDD" id="cd12797">
    <property type="entry name" value="M23_peptidase"/>
    <property type="match status" value="1"/>
</dbReference>
<dbReference type="GO" id="GO:0006508">
    <property type="term" value="P:proteolysis"/>
    <property type="evidence" value="ECO:0007669"/>
    <property type="project" value="UniProtKB-KW"/>
</dbReference>
<keyword evidence="6" id="KW-1133">Transmembrane helix</keyword>
<evidence type="ECO:0000313" key="9">
    <source>
        <dbReference type="Proteomes" id="UP000075418"/>
    </source>
</evidence>
<accession>A0A151A274</accession>
<evidence type="ECO:0000256" key="6">
    <source>
        <dbReference type="SAM" id="Phobius"/>
    </source>
</evidence>
<sequence length="194" mass="22180">MKSIIKVCVWILIVVVPIIIFTFNIGNVKHHLYDTFQNNVSINKKSSEFNDFISRQRSRETESFGEYKNKQLSSEGKHYGIDYGVPEDTKIKAVTHGTVTRTFDNEFGGKVLQIAEANGQYHQWYMHLNKYKVKVGDTVKPGDVIALSGNTGKQTTGPHVHFQRMKNGVGNKYAEDPKPFIDKLPDKERNIYEL</sequence>
<dbReference type="InterPro" id="IPR050570">
    <property type="entry name" value="Cell_wall_metabolism_enzyme"/>
</dbReference>
<proteinExistence type="inferred from homology"/>
<evidence type="ECO:0000256" key="4">
    <source>
        <dbReference type="ARBA" id="ARBA00012322"/>
    </source>
</evidence>
<dbReference type="Gene3D" id="2.70.70.10">
    <property type="entry name" value="Glucose Permease (Domain IIA)"/>
    <property type="match status" value="1"/>
</dbReference>
<dbReference type="AlphaFoldDB" id="A0A151A274"/>
<dbReference type="GO" id="GO:0004222">
    <property type="term" value="F:metalloendopeptidase activity"/>
    <property type="evidence" value="ECO:0007669"/>
    <property type="project" value="TreeGrafter"/>
</dbReference>
<dbReference type="PANTHER" id="PTHR21666:SF270">
    <property type="entry name" value="MUREIN HYDROLASE ACTIVATOR ENVC"/>
    <property type="match status" value="1"/>
</dbReference>
<evidence type="ECO:0000256" key="3">
    <source>
        <dbReference type="ARBA" id="ARBA00006646"/>
    </source>
</evidence>
<dbReference type="InterPro" id="IPR011055">
    <property type="entry name" value="Dup_hybrid_motif"/>
</dbReference>
<protein>
    <recommendedName>
        <fullName evidence="4">lysostaphin</fullName>
        <ecNumber evidence="4">3.4.24.75</ecNumber>
    </recommendedName>
</protein>
<dbReference type="EMBL" id="LUGM01000002">
    <property type="protein sequence ID" value="KYH13528.1"/>
    <property type="molecule type" value="Genomic_DNA"/>
</dbReference>
<keyword evidence="6" id="KW-0812">Transmembrane</keyword>
<organism evidence="8 9">
    <name type="scientific">Staphylococcus kloosii</name>
    <dbReference type="NCBI Taxonomy" id="29384"/>
    <lineage>
        <taxon>Bacteria</taxon>
        <taxon>Bacillati</taxon>
        <taxon>Bacillota</taxon>
        <taxon>Bacilli</taxon>
        <taxon>Bacillales</taxon>
        <taxon>Staphylococcaceae</taxon>
        <taxon>Staphylococcus</taxon>
    </lineage>
</organism>
<dbReference type="Proteomes" id="UP000075418">
    <property type="component" value="Unassembled WGS sequence"/>
</dbReference>
<reference evidence="8 9" key="1">
    <citation type="submission" date="2016-02" db="EMBL/GenBank/DDBJ databases">
        <title>Draft genome sequence of hydrocarbon degrading Staphylococcus saprophyticus Strain CNV2, isolated from crude-oil contaminated soil from Noonmati Oil Refinery, Guwahati, Assam, India.</title>
        <authorList>
            <person name="Mukherjee A."/>
            <person name="Chettri B."/>
            <person name="Langpoklakpam J."/>
            <person name="Singh A.K."/>
            <person name="Chattopadhyay D.J."/>
        </authorList>
    </citation>
    <scope>NUCLEOTIDE SEQUENCE [LARGE SCALE GENOMIC DNA]</scope>
    <source>
        <strain evidence="8 9">CNV2</strain>
    </source>
</reference>
<dbReference type="InterPro" id="IPR016047">
    <property type="entry name" value="M23ase_b-sheet_dom"/>
</dbReference>
<dbReference type="Pfam" id="PF01551">
    <property type="entry name" value="Peptidase_M23"/>
    <property type="match status" value="1"/>
</dbReference>
<evidence type="ECO:0000256" key="5">
    <source>
        <dbReference type="ARBA" id="ARBA00023049"/>
    </source>
</evidence>
<keyword evidence="5" id="KW-0378">Hydrolase</keyword>
<comment type="cofactor">
    <cofactor evidence="2">
        <name>Zn(2+)</name>
        <dbReference type="ChEBI" id="CHEBI:29105"/>
    </cofactor>
</comment>
<dbReference type="SUPFAM" id="SSF51261">
    <property type="entry name" value="Duplicated hybrid motif"/>
    <property type="match status" value="1"/>
</dbReference>
<gene>
    <name evidence="8" type="ORF">A0131_01715</name>
</gene>
<keyword evidence="6" id="KW-0472">Membrane</keyword>
<evidence type="ECO:0000313" key="8">
    <source>
        <dbReference type="EMBL" id="KYH13528.1"/>
    </source>
</evidence>
<feature type="transmembrane region" description="Helical" evidence="6">
    <location>
        <begin position="7"/>
        <end position="26"/>
    </location>
</feature>
<dbReference type="PANTHER" id="PTHR21666">
    <property type="entry name" value="PEPTIDASE-RELATED"/>
    <property type="match status" value="1"/>
</dbReference>
<comment type="caution">
    <text evidence="8">The sequence shown here is derived from an EMBL/GenBank/DDBJ whole genome shotgun (WGS) entry which is preliminary data.</text>
</comment>
<keyword evidence="5" id="KW-0482">Metalloprotease</keyword>
<feature type="domain" description="M23ase beta-sheet core" evidence="7">
    <location>
        <begin position="77"/>
        <end position="168"/>
    </location>
</feature>
<comment type="catalytic activity">
    <reaction evidence="1">
        <text>Hydrolysis of the -Gly-|-Gly- bond in the pentaglycine inter-peptide link joining staphylococcal cell wall peptidoglycans.</text>
        <dbReference type="EC" id="3.4.24.75"/>
    </reaction>
</comment>
<evidence type="ECO:0000256" key="1">
    <source>
        <dbReference type="ARBA" id="ARBA00001667"/>
    </source>
</evidence>
<evidence type="ECO:0000259" key="7">
    <source>
        <dbReference type="Pfam" id="PF01551"/>
    </source>
</evidence>
<name>A0A151A274_9STAP</name>